<feature type="compositionally biased region" description="Pro residues" evidence="1">
    <location>
        <begin position="327"/>
        <end position="345"/>
    </location>
</feature>
<feature type="compositionally biased region" description="Low complexity" evidence="1">
    <location>
        <begin position="178"/>
        <end position="200"/>
    </location>
</feature>
<feature type="region of interest" description="Disordered" evidence="1">
    <location>
        <begin position="409"/>
        <end position="480"/>
    </location>
</feature>
<accession>A0A1E5V094</accession>
<feature type="region of interest" description="Disordered" evidence="1">
    <location>
        <begin position="288"/>
        <end position="358"/>
    </location>
</feature>
<dbReference type="AlphaFoldDB" id="A0A1E5V094"/>
<feature type="region of interest" description="Disordered" evidence="1">
    <location>
        <begin position="141"/>
        <end position="200"/>
    </location>
</feature>
<dbReference type="EMBL" id="LWDX02056595">
    <property type="protein sequence ID" value="OEL18435.1"/>
    <property type="molecule type" value="Genomic_DNA"/>
</dbReference>
<sequence>MLVALHSLPRRAALRLRRPGGGDSSAAQLRRHFAQGAQLLARPRAAVPRPRGPLARAAVDEADHAIALNPRDAAPPILMALALDLQGHRLPALRALDAALAPLLARLLEPRKRGDALALHHCHRLDQAAVDLSTRRHSLAHCRLPEPGEPRRDPPPPRFRRPSHRGASRRRRPPLPLTPARNAEPPRALASAPAAPSLVGPPRVASPLLLVVSQRRRHLKPEPNAAVPIRIARTRSAIRPTVRRPARGGLALGLLREVLQRCFPRHWQVGGAGAGEHCRVRELELGRGRGGQWQRGSKQGRGPRSWRREPGAPGGGRGASGHWTPSPSSPSPPLPFPAPIFPPPRSGCRIPQGRGPSAPLAMAVVQPCHRRGQGCRETAATDPASSQAQVIHGRGRSLTAALIQGGGSLEEGATPLARGGKKEAWEGAPAREDPRRRRGLGGSSGHGRNAKCRCNWAAEEPLGGGRRGGGGSAARRACPR</sequence>
<gene>
    <name evidence="2" type="ORF">BAE44_0020547</name>
</gene>
<comment type="caution">
    <text evidence="2">The sequence shown here is derived from an EMBL/GenBank/DDBJ whole genome shotgun (WGS) entry which is preliminary data.</text>
</comment>
<organism evidence="2 3">
    <name type="scientific">Dichanthelium oligosanthes</name>
    <dbReference type="NCBI Taxonomy" id="888268"/>
    <lineage>
        <taxon>Eukaryota</taxon>
        <taxon>Viridiplantae</taxon>
        <taxon>Streptophyta</taxon>
        <taxon>Embryophyta</taxon>
        <taxon>Tracheophyta</taxon>
        <taxon>Spermatophyta</taxon>
        <taxon>Magnoliopsida</taxon>
        <taxon>Liliopsida</taxon>
        <taxon>Poales</taxon>
        <taxon>Poaceae</taxon>
        <taxon>PACMAD clade</taxon>
        <taxon>Panicoideae</taxon>
        <taxon>Panicodae</taxon>
        <taxon>Paniceae</taxon>
        <taxon>Dichantheliinae</taxon>
        <taxon>Dichanthelium</taxon>
    </lineage>
</organism>
<feature type="compositionally biased region" description="Gly residues" evidence="1">
    <location>
        <begin position="462"/>
        <end position="472"/>
    </location>
</feature>
<evidence type="ECO:0000313" key="2">
    <source>
        <dbReference type="EMBL" id="OEL18435.1"/>
    </source>
</evidence>
<keyword evidence="3" id="KW-1185">Reference proteome</keyword>
<feature type="compositionally biased region" description="Basic and acidic residues" evidence="1">
    <location>
        <begin position="420"/>
        <end position="435"/>
    </location>
</feature>
<evidence type="ECO:0000256" key="1">
    <source>
        <dbReference type="SAM" id="MobiDB-lite"/>
    </source>
</evidence>
<dbReference type="STRING" id="888268.A0A1E5V094"/>
<dbReference type="Proteomes" id="UP000095767">
    <property type="component" value="Unassembled WGS sequence"/>
</dbReference>
<evidence type="ECO:0000313" key="3">
    <source>
        <dbReference type="Proteomes" id="UP000095767"/>
    </source>
</evidence>
<feature type="compositionally biased region" description="Basic residues" evidence="1">
    <location>
        <begin position="158"/>
        <end position="173"/>
    </location>
</feature>
<feature type="compositionally biased region" description="Basic and acidic residues" evidence="1">
    <location>
        <begin position="143"/>
        <end position="155"/>
    </location>
</feature>
<protein>
    <submittedName>
        <fullName evidence="2">Uncharacterized protein</fullName>
    </submittedName>
</protein>
<reference evidence="2 3" key="1">
    <citation type="submission" date="2016-09" db="EMBL/GenBank/DDBJ databases">
        <title>The draft genome of Dichanthelium oligosanthes: A C3 panicoid grass species.</title>
        <authorList>
            <person name="Studer A.J."/>
            <person name="Schnable J.C."/>
            <person name="Brutnell T.P."/>
        </authorList>
    </citation>
    <scope>NUCLEOTIDE SEQUENCE [LARGE SCALE GENOMIC DNA]</scope>
    <source>
        <strain evidence="3">cv. Kellogg 1175</strain>
        <tissue evidence="2">Leaf</tissue>
    </source>
</reference>
<proteinExistence type="predicted"/>
<name>A0A1E5V094_9POAL</name>